<accession>Q8EW30</accession>
<dbReference type="eggNOG" id="ENOG5031QSR">
    <property type="taxonomic scope" value="Bacteria"/>
</dbReference>
<sequence>MIKKGIIMTEIQQLLQMSYKQCCDYLKQKYGVITKSYFHNETCRSPRESIKRTNEGLEIHHIDEDKFVLLSKKEEALKYPFEYQMGDRLVYCNVLEHLVLHIKIFEHWNNNKHISSEPLGIQGIVCYQIPTLNDVFSKYPFKLDYKKAIANAVITLESDYLLSLEYLMKIKKLPLKIYITNSWKMVRDTSAKQDDAIFKKIEDVFNKVNSNI</sequence>
<keyword evidence="2" id="KW-1185">Reference proteome</keyword>
<dbReference type="HOGENOM" id="CLU_1298646_0_0_14"/>
<dbReference type="InParanoid" id="Q8EW30"/>
<dbReference type="Proteomes" id="UP000002522">
    <property type="component" value="Chromosome"/>
</dbReference>
<protein>
    <submittedName>
        <fullName evidence="1">Uncharacterized protein</fullName>
    </submittedName>
</protein>
<evidence type="ECO:0000313" key="1">
    <source>
        <dbReference type="EMBL" id="BAC44166.1"/>
    </source>
</evidence>
<evidence type="ECO:0000313" key="2">
    <source>
        <dbReference type="Proteomes" id="UP000002522"/>
    </source>
</evidence>
<organism evidence="1 2">
    <name type="scientific">Malacoplasma penetrans (strain HF-2)</name>
    <name type="common">Mycoplasma penetrans</name>
    <dbReference type="NCBI Taxonomy" id="272633"/>
    <lineage>
        <taxon>Bacteria</taxon>
        <taxon>Bacillati</taxon>
        <taxon>Mycoplasmatota</taxon>
        <taxon>Mycoplasmoidales</taxon>
        <taxon>Mycoplasmoidaceae</taxon>
        <taxon>Malacoplasma</taxon>
    </lineage>
</organism>
<dbReference type="AlphaFoldDB" id="Q8EW30"/>
<reference evidence="1 2" key="1">
    <citation type="journal article" date="2002" name="Nucleic Acids Res.">
        <title>The complete genomic sequence of Mycoplasma penetrans, an intracellular bacterial pathogen in humans.</title>
        <authorList>
            <person name="Sasaki Y."/>
            <person name="Ishikawa J."/>
            <person name="Yamashita A."/>
            <person name="Oshima K."/>
            <person name="Kenri T."/>
            <person name="Furuya K."/>
            <person name="Yoshino C."/>
            <person name="Horino A."/>
            <person name="Shiba T."/>
            <person name="Sasaki T."/>
            <person name="Hattori M."/>
        </authorList>
    </citation>
    <scope>NUCLEOTIDE SEQUENCE [LARGE SCALE GENOMIC DNA]</scope>
    <source>
        <strain evidence="1 2">HF-2</strain>
    </source>
</reference>
<proteinExistence type="predicted"/>
<name>Q8EW30_MALP2</name>
<dbReference type="KEGG" id="mpe:MYPE3770"/>
<dbReference type="EMBL" id="BA000026">
    <property type="protein sequence ID" value="BAC44166.1"/>
    <property type="molecule type" value="Genomic_DNA"/>
</dbReference>
<dbReference type="STRING" id="272633.gene:10731492"/>
<gene>
    <name evidence="1" type="ordered locus">MYPE3770</name>
</gene>